<evidence type="ECO:0000313" key="2">
    <source>
        <dbReference type="EMBL" id="CQI90158.1"/>
    </source>
</evidence>
<dbReference type="Proteomes" id="UP000042054">
    <property type="component" value="Unassembled WGS sequence"/>
</dbReference>
<reference evidence="2 3" key="1">
    <citation type="submission" date="2015-03" db="EMBL/GenBank/DDBJ databases">
        <authorList>
            <person name="Murphy D."/>
        </authorList>
    </citation>
    <scope>NUCLEOTIDE SEQUENCE [LARGE SCALE GENOMIC DNA]</scope>
    <source>
        <strain evidence="2 3">68/02</strain>
    </source>
</reference>
<dbReference type="RefSeq" id="WP_050534942.1">
    <property type="nucleotide sequence ID" value="NZ_CABIHO010000012.1"/>
</dbReference>
<keyword evidence="1" id="KW-0812">Transmembrane</keyword>
<dbReference type="EMBL" id="CTKE01000008">
    <property type="protein sequence ID" value="CQI90158.1"/>
    <property type="molecule type" value="Genomic_DNA"/>
</dbReference>
<keyword evidence="1" id="KW-0472">Membrane</keyword>
<evidence type="ECO:0000256" key="1">
    <source>
        <dbReference type="SAM" id="Phobius"/>
    </source>
</evidence>
<evidence type="ECO:0000313" key="3">
    <source>
        <dbReference type="Proteomes" id="UP000042054"/>
    </source>
</evidence>
<name>A0A0U1HT38_YERRO</name>
<gene>
    <name evidence="2" type="ORF">ERS008555_01972</name>
</gene>
<feature type="transmembrane region" description="Helical" evidence="1">
    <location>
        <begin position="6"/>
        <end position="26"/>
    </location>
</feature>
<accession>A0A0U1HT38</accession>
<protein>
    <submittedName>
        <fullName evidence="2">Uncharacterized protein</fullName>
    </submittedName>
</protein>
<proteinExistence type="predicted"/>
<keyword evidence="1" id="KW-1133">Transmembrane helix</keyword>
<dbReference type="AlphaFoldDB" id="A0A0U1HT38"/>
<dbReference type="OrthoDB" id="6475026at2"/>
<sequence length="151" mass="16732">MEMSVFKWLLVILLGGGIGVAGMWLLTSNVESTEPTFSQLIDKYGVQIESKSDKSLKYVGYKKNTIYEDFDSIQLTFSSLNDKFERSHSVAENKKKAADWTSLFCTDDLQDIAGEYDAPSNHFLGRVRVIIAGVVLTGEGQQGINALCHSN</sequence>
<organism evidence="2 3">
    <name type="scientific">Yersinia rohdei</name>
    <dbReference type="NCBI Taxonomy" id="29485"/>
    <lineage>
        <taxon>Bacteria</taxon>
        <taxon>Pseudomonadati</taxon>
        <taxon>Pseudomonadota</taxon>
        <taxon>Gammaproteobacteria</taxon>
        <taxon>Enterobacterales</taxon>
        <taxon>Yersiniaceae</taxon>
        <taxon>Yersinia</taxon>
    </lineage>
</organism>